<evidence type="ECO:0000256" key="3">
    <source>
        <dbReference type="ARBA" id="ARBA00022452"/>
    </source>
</evidence>
<keyword evidence="2" id="KW-0813">Transport</keyword>
<evidence type="ECO:0000256" key="6">
    <source>
        <dbReference type="ARBA" id="ARBA00023237"/>
    </source>
</evidence>
<evidence type="ECO:0000313" key="7">
    <source>
        <dbReference type="EMBL" id="SFV70462.1"/>
    </source>
</evidence>
<comment type="subcellular location">
    <subcellularLocation>
        <location evidence="1">Cell outer membrane</location>
    </subcellularLocation>
</comment>
<dbReference type="InterPro" id="IPR051906">
    <property type="entry name" value="TolC-like"/>
</dbReference>
<dbReference type="AlphaFoldDB" id="A0A1W1CXS0"/>
<gene>
    <name evidence="7" type="ORF">MNB_SV-3-360</name>
</gene>
<dbReference type="Gene3D" id="1.20.1600.10">
    <property type="entry name" value="Outer membrane efflux proteins (OEP)"/>
    <property type="match status" value="1"/>
</dbReference>
<name>A0A1W1CXS0_9ZZZZ</name>
<proteinExistence type="predicted"/>
<dbReference type="InterPro" id="IPR003423">
    <property type="entry name" value="OMP_efflux"/>
</dbReference>
<dbReference type="PANTHER" id="PTHR30026:SF20">
    <property type="entry name" value="OUTER MEMBRANE PROTEIN TOLC"/>
    <property type="match status" value="1"/>
</dbReference>
<evidence type="ECO:0000256" key="5">
    <source>
        <dbReference type="ARBA" id="ARBA00023136"/>
    </source>
</evidence>
<reference evidence="7" key="1">
    <citation type="submission" date="2016-10" db="EMBL/GenBank/DDBJ databases">
        <authorList>
            <person name="de Groot N.N."/>
        </authorList>
    </citation>
    <scope>NUCLEOTIDE SEQUENCE</scope>
</reference>
<dbReference type="SUPFAM" id="SSF56954">
    <property type="entry name" value="Outer membrane efflux proteins (OEP)"/>
    <property type="match status" value="1"/>
</dbReference>
<sequence>MKQLFLLLVMSVSLWAETLSGLISYATKHSTVIKQNQAQLNLTELKRKESRAQKYGELNVVGDYTHYNIERTLAPLVPSSIVGGSPVTTSKDIFSAGLKYTVPLFTGFAQTRQVEIDQLATQMSQVKMQLGKEQLVYNIRSLYLSVLAQKEILRAQRTFTKALKKLTNQIAYEVKVGRKAKIDLLKAQADLQEARTKEKILASNIETTKASLSALVGKGVKKVSAIGIKVKKPHYSVNRLYAKATRLAKVKVEEMAEKKADKMIAKSKASQLPQVNLAAYAGKNYGEDIATNNWDNETLWQVGVNVNYNLVDFGKRDIAIQKAKIAKMQAGFQKEQTLLDLKKLLTQAVEKVKQNYETYLGNVSGLRLSQKAQNIEQVRYDNDASTLNDLLLAKGKTWLAKAKVIESKYNYQKSKYYIDYLMERGVE</sequence>
<dbReference type="GO" id="GO:0009279">
    <property type="term" value="C:cell outer membrane"/>
    <property type="evidence" value="ECO:0007669"/>
    <property type="project" value="UniProtKB-SubCell"/>
</dbReference>
<keyword evidence="4" id="KW-0812">Transmembrane</keyword>
<evidence type="ECO:0000256" key="1">
    <source>
        <dbReference type="ARBA" id="ARBA00004442"/>
    </source>
</evidence>
<dbReference type="EMBL" id="FPHI01000051">
    <property type="protein sequence ID" value="SFV70462.1"/>
    <property type="molecule type" value="Genomic_DNA"/>
</dbReference>
<protein>
    <submittedName>
        <fullName evidence="7">Outer membrane protein</fullName>
    </submittedName>
</protein>
<dbReference type="PANTHER" id="PTHR30026">
    <property type="entry name" value="OUTER MEMBRANE PROTEIN TOLC"/>
    <property type="match status" value="1"/>
</dbReference>
<keyword evidence="3" id="KW-1134">Transmembrane beta strand</keyword>
<evidence type="ECO:0000256" key="4">
    <source>
        <dbReference type="ARBA" id="ARBA00022692"/>
    </source>
</evidence>
<accession>A0A1W1CXS0</accession>
<keyword evidence="5" id="KW-0472">Membrane</keyword>
<dbReference type="Pfam" id="PF02321">
    <property type="entry name" value="OEP"/>
    <property type="match status" value="1"/>
</dbReference>
<evidence type="ECO:0000256" key="2">
    <source>
        <dbReference type="ARBA" id="ARBA00022448"/>
    </source>
</evidence>
<organism evidence="7">
    <name type="scientific">hydrothermal vent metagenome</name>
    <dbReference type="NCBI Taxonomy" id="652676"/>
    <lineage>
        <taxon>unclassified sequences</taxon>
        <taxon>metagenomes</taxon>
        <taxon>ecological metagenomes</taxon>
    </lineage>
</organism>
<keyword evidence="6" id="KW-0998">Cell outer membrane</keyword>
<dbReference type="GO" id="GO:0015562">
    <property type="term" value="F:efflux transmembrane transporter activity"/>
    <property type="evidence" value="ECO:0007669"/>
    <property type="project" value="InterPro"/>
</dbReference>
<dbReference type="GO" id="GO:1990281">
    <property type="term" value="C:efflux pump complex"/>
    <property type="evidence" value="ECO:0007669"/>
    <property type="project" value="TreeGrafter"/>
</dbReference>
<dbReference type="GO" id="GO:0015288">
    <property type="term" value="F:porin activity"/>
    <property type="evidence" value="ECO:0007669"/>
    <property type="project" value="TreeGrafter"/>
</dbReference>